<name>A0A371K6G3_9GAMM</name>
<dbReference type="AlphaFoldDB" id="A0A371K6G3"/>
<feature type="compositionally biased region" description="Basic and acidic residues" evidence="1">
    <location>
        <begin position="150"/>
        <end position="162"/>
    </location>
</feature>
<organism evidence="3 4">
    <name type="scientific">Lysobacter silvisoli</name>
    <dbReference type="NCBI Taxonomy" id="2293254"/>
    <lineage>
        <taxon>Bacteria</taxon>
        <taxon>Pseudomonadati</taxon>
        <taxon>Pseudomonadota</taxon>
        <taxon>Gammaproteobacteria</taxon>
        <taxon>Lysobacterales</taxon>
        <taxon>Lysobacteraceae</taxon>
        <taxon>Lysobacter</taxon>
    </lineage>
</organism>
<keyword evidence="2" id="KW-0812">Transmembrane</keyword>
<comment type="caution">
    <text evidence="3">The sequence shown here is derived from an EMBL/GenBank/DDBJ whole genome shotgun (WGS) entry which is preliminary data.</text>
</comment>
<evidence type="ECO:0000256" key="1">
    <source>
        <dbReference type="SAM" id="MobiDB-lite"/>
    </source>
</evidence>
<keyword evidence="4" id="KW-1185">Reference proteome</keyword>
<dbReference type="Pfam" id="PF13103">
    <property type="entry name" value="TonB_2"/>
    <property type="match status" value="1"/>
</dbReference>
<feature type="compositionally biased region" description="Basic and acidic residues" evidence="1">
    <location>
        <begin position="65"/>
        <end position="74"/>
    </location>
</feature>
<dbReference type="Gene3D" id="3.30.1150.10">
    <property type="match status" value="1"/>
</dbReference>
<evidence type="ECO:0000256" key="2">
    <source>
        <dbReference type="SAM" id="Phobius"/>
    </source>
</evidence>
<feature type="region of interest" description="Disordered" evidence="1">
    <location>
        <begin position="184"/>
        <end position="221"/>
    </location>
</feature>
<dbReference type="EMBL" id="QTSU01000001">
    <property type="protein sequence ID" value="RDZ29549.1"/>
    <property type="molecule type" value="Genomic_DNA"/>
</dbReference>
<keyword evidence="2" id="KW-0472">Membrane</keyword>
<dbReference type="RefSeq" id="WP_115858988.1">
    <property type="nucleotide sequence ID" value="NZ_QTSU01000001.1"/>
</dbReference>
<gene>
    <name evidence="3" type="ORF">DX914_10885</name>
</gene>
<proteinExistence type="predicted"/>
<accession>A0A371K6G3</accession>
<feature type="compositionally biased region" description="Polar residues" evidence="1">
    <location>
        <begin position="93"/>
        <end position="102"/>
    </location>
</feature>
<feature type="region of interest" description="Disordered" evidence="1">
    <location>
        <begin position="64"/>
        <end position="162"/>
    </location>
</feature>
<protein>
    <submittedName>
        <fullName evidence="3">Protein TolA</fullName>
    </submittedName>
</protein>
<sequence length="316" mass="34389">MRETRADTAQAVGLAVLLHGLLILAIVLSALFNWSGSAGGGGSLMQTELVDASELSAAMQRTLRSKVDPVKEPVPEPDEPLPQPEPEPRPQDATTPAQQSAQDFIPLPDDVSQEQVVDTPTPNPATERELQEAKQRQEQVDLTEQQRQLEAQEKQRLAEQEEIERQKKIDEIRRKRDLAARATRMEQQRLEQLADASASRASTQAAQSDAAASAQAGPGGAGDPGLQAAYIAALQAAIKSKWTRPDSVPLGAKCRLVIRQLQGGEVIDVKVSSPCSYDEQAQRSIEAAVLKAQPLPYAGFEKVFNRQLNFTFTAQD</sequence>
<feature type="compositionally biased region" description="Low complexity" evidence="1">
    <location>
        <begin position="194"/>
        <end position="216"/>
    </location>
</feature>
<evidence type="ECO:0000313" key="3">
    <source>
        <dbReference type="EMBL" id="RDZ29549.1"/>
    </source>
</evidence>
<evidence type="ECO:0000313" key="4">
    <source>
        <dbReference type="Proteomes" id="UP000264492"/>
    </source>
</evidence>
<dbReference type="Proteomes" id="UP000264492">
    <property type="component" value="Unassembled WGS sequence"/>
</dbReference>
<feature type="compositionally biased region" description="Polar residues" evidence="1">
    <location>
        <begin position="140"/>
        <end position="149"/>
    </location>
</feature>
<dbReference type="SUPFAM" id="SSF74653">
    <property type="entry name" value="TolA/TonB C-terminal domain"/>
    <property type="match status" value="1"/>
</dbReference>
<keyword evidence="2" id="KW-1133">Transmembrane helix</keyword>
<reference evidence="3 4" key="1">
    <citation type="submission" date="2018-08" db="EMBL/GenBank/DDBJ databases">
        <title>Lysobacter sp. zong2l5, whole genome shotgun sequence.</title>
        <authorList>
            <person name="Zhang X."/>
            <person name="Feng G."/>
            <person name="Zhu H."/>
        </authorList>
    </citation>
    <scope>NUCLEOTIDE SEQUENCE [LARGE SCALE GENOMIC DNA]</scope>
    <source>
        <strain evidence="4">zong2l5</strain>
    </source>
</reference>
<feature type="transmembrane region" description="Helical" evidence="2">
    <location>
        <begin position="12"/>
        <end position="34"/>
    </location>
</feature>
<feature type="compositionally biased region" description="Basic and acidic residues" evidence="1">
    <location>
        <begin position="126"/>
        <end position="139"/>
    </location>
</feature>
<dbReference type="OrthoDB" id="5948502at2"/>